<organism evidence="2 3">
    <name type="scientific">Trichostrongylus colubriformis</name>
    <name type="common">Black scour worm</name>
    <dbReference type="NCBI Taxonomy" id="6319"/>
    <lineage>
        <taxon>Eukaryota</taxon>
        <taxon>Metazoa</taxon>
        <taxon>Ecdysozoa</taxon>
        <taxon>Nematoda</taxon>
        <taxon>Chromadorea</taxon>
        <taxon>Rhabditida</taxon>
        <taxon>Rhabditina</taxon>
        <taxon>Rhabditomorpha</taxon>
        <taxon>Strongyloidea</taxon>
        <taxon>Trichostrongylidae</taxon>
        <taxon>Trichostrongylus</taxon>
    </lineage>
</organism>
<evidence type="ECO:0000256" key="1">
    <source>
        <dbReference type="SAM" id="MobiDB-lite"/>
    </source>
</evidence>
<sequence>MPVIFRCQGVVLPYLLDCSASRADMEKHVKPRKDILDRWIRRVNRPFKMSLKFLKTIWGNDKYLATVMEILHALQLLIIQVRSMYIVYASYIEKRVMFNKSGSEEAQREILDLAKELATTMEEFEKNLGKFNRMVETKMISIGKSSTNSVPRRLAPEQQQQQEQTSSANSL</sequence>
<dbReference type="EMBL" id="WIXE01024410">
    <property type="protein sequence ID" value="KAK5965630.1"/>
    <property type="molecule type" value="Genomic_DNA"/>
</dbReference>
<evidence type="ECO:0000313" key="2">
    <source>
        <dbReference type="EMBL" id="KAK5965630.1"/>
    </source>
</evidence>
<name>A0AAN8EWA8_TRICO</name>
<keyword evidence="3" id="KW-1185">Reference proteome</keyword>
<proteinExistence type="predicted"/>
<accession>A0AAN8EWA8</accession>
<gene>
    <name evidence="2" type="ORF">GCK32_001287</name>
</gene>
<protein>
    <submittedName>
        <fullName evidence="2">Uncharacterized protein</fullName>
    </submittedName>
</protein>
<comment type="caution">
    <text evidence="2">The sequence shown here is derived from an EMBL/GenBank/DDBJ whole genome shotgun (WGS) entry which is preliminary data.</text>
</comment>
<dbReference type="Proteomes" id="UP001331761">
    <property type="component" value="Unassembled WGS sequence"/>
</dbReference>
<reference evidence="2 3" key="1">
    <citation type="submission" date="2019-10" db="EMBL/GenBank/DDBJ databases">
        <title>Assembly and Annotation for the nematode Trichostrongylus colubriformis.</title>
        <authorList>
            <person name="Martin J."/>
        </authorList>
    </citation>
    <scope>NUCLEOTIDE SEQUENCE [LARGE SCALE GENOMIC DNA]</scope>
    <source>
        <strain evidence="2">G859</strain>
        <tissue evidence="2">Whole worm</tissue>
    </source>
</reference>
<evidence type="ECO:0000313" key="3">
    <source>
        <dbReference type="Proteomes" id="UP001331761"/>
    </source>
</evidence>
<dbReference type="AlphaFoldDB" id="A0AAN8EWA8"/>
<feature type="region of interest" description="Disordered" evidence="1">
    <location>
        <begin position="145"/>
        <end position="171"/>
    </location>
</feature>